<gene>
    <name evidence="1" type="ORF">DLM78_15225</name>
</gene>
<dbReference type="AlphaFoldDB" id="A0A8B3CNG0"/>
<organism evidence="1 2">
    <name type="scientific">Leptospira stimsonii</name>
    <dbReference type="NCBI Taxonomy" id="2202203"/>
    <lineage>
        <taxon>Bacteria</taxon>
        <taxon>Pseudomonadati</taxon>
        <taxon>Spirochaetota</taxon>
        <taxon>Spirochaetia</taxon>
        <taxon>Leptospirales</taxon>
        <taxon>Leptospiraceae</taxon>
        <taxon>Leptospira</taxon>
    </lineage>
</organism>
<accession>A0A8B3CNG0</accession>
<name>A0A8B3CNG0_9LEPT</name>
<comment type="caution">
    <text evidence="1">The sequence shown here is derived from an EMBL/GenBank/DDBJ whole genome shotgun (WGS) entry which is preliminary data.</text>
</comment>
<dbReference type="EMBL" id="QHCS01000004">
    <property type="protein sequence ID" value="RHX84790.1"/>
    <property type="molecule type" value="Genomic_DNA"/>
</dbReference>
<proteinExistence type="predicted"/>
<evidence type="ECO:0000313" key="2">
    <source>
        <dbReference type="Proteomes" id="UP000266669"/>
    </source>
</evidence>
<protein>
    <submittedName>
        <fullName evidence="1">Uncharacterized protein</fullName>
    </submittedName>
</protein>
<reference evidence="2" key="1">
    <citation type="submission" date="2018-05" db="EMBL/GenBank/DDBJ databases">
        <title>Leptospira yasudae sp. nov. and Leptospira stimsonii sp. nov., two pathogenic species of the genus Leptospira isolated from environmental sources.</title>
        <authorList>
            <person name="Casanovas-Massana A."/>
            <person name="Hamond C."/>
            <person name="Santos L.A."/>
            <person name="Hacker K.P."/>
            <person name="Balassiano I."/>
            <person name="Medeiros M.A."/>
            <person name="Reis M.G."/>
            <person name="Ko A.I."/>
            <person name="Wunder E.A."/>
        </authorList>
    </citation>
    <scope>NUCLEOTIDE SEQUENCE [LARGE SCALE GENOMIC DNA]</scope>
    <source>
        <strain evidence="2">AMB6-RJ</strain>
    </source>
</reference>
<evidence type="ECO:0000313" key="1">
    <source>
        <dbReference type="EMBL" id="RHX84790.1"/>
    </source>
</evidence>
<dbReference type="Proteomes" id="UP000266669">
    <property type="component" value="Unassembled WGS sequence"/>
</dbReference>
<sequence length="154" mass="18413">MSFIPIEFMIRRISIFFASSLLLFQTSVSLRERNMIKNDSKVLLKRLRKIPDLFLESKKLAEIKSNLDPYPFLENLAKEFREARKSFQIGIPYRHITTCSSNEHRFSEVKYDVFIFFKGKELKFSILESRLHEIEKHEGSFLREEEKILNVFFP</sequence>